<comment type="caution">
    <text evidence="1">The sequence shown here is derived from an EMBL/GenBank/DDBJ whole genome shotgun (WGS) entry which is preliminary data.</text>
</comment>
<evidence type="ECO:0000313" key="2">
    <source>
        <dbReference type="Proteomes" id="UP000823775"/>
    </source>
</evidence>
<organism evidence="1 2">
    <name type="scientific">Datura stramonium</name>
    <name type="common">Jimsonweed</name>
    <name type="synonym">Common thornapple</name>
    <dbReference type="NCBI Taxonomy" id="4076"/>
    <lineage>
        <taxon>Eukaryota</taxon>
        <taxon>Viridiplantae</taxon>
        <taxon>Streptophyta</taxon>
        <taxon>Embryophyta</taxon>
        <taxon>Tracheophyta</taxon>
        <taxon>Spermatophyta</taxon>
        <taxon>Magnoliopsida</taxon>
        <taxon>eudicotyledons</taxon>
        <taxon>Gunneridae</taxon>
        <taxon>Pentapetalae</taxon>
        <taxon>asterids</taxon>
        <taxon>lamiids</taxon>
        <taxon>Solanales</taxon>
        <taxon>Solanaceae</taxon>
        <taxon>Solanoideae</taxon>
        <taxon>Datureae</taxon>
        <taxon>Datura</taxon>
    </lineage>
</organism>
<accession>A0ABS8V5B5</accession>
<evidence type="ECO:0000313" key="1">
    <source>
        <dbReference type="EMBL" id="MCD9641577.1"/>
    </source>
</evidence>
<reference evidence="1 2" key="1">
    <citation type="journal article" date="2021" name="BMC Genomics">
        <title>Datura genome reveals duplications of psychoactive alkaloid biosynthetic genes and high mutation rate following tissue culture.</title>
        <authorList>
            <person name="Rajewski A."/>
            <person name="Carter-House D."/>
            <person name="Stajich J."/>
            <person name="Litt A."/>
        </authorList>
    </citation>
    <scope>NUCLEOTIDE SEQUENCE [LARGE SCALE GENOMIC DNA]</scope>
    <source>
        <strain evidence="1">AR-01</strain>
    </source>
</reference>
<dbReference type="EMBL" id="JACEIK010003393">
    <property type="protein sequence ID" value="MCD9641577.1"/>
    <property type="molecule type" value="Genomic_DNA"/>
</dbReference>
<keyword evidence="2" id="KW-1185">Reference proteome</keyword>
<protein>
    <submittedName>
        <fullName evidence="1">Uncharacterized protein</fullName>
    </submittedName>
</protein>
<dbReference type="Proteomes" id="UP000823775">
    <property type="component" value="Unassembled WGS sequence"/>
</dbReference>
<gene>
    <name evidence="1" type="ORF">HAX54_027805</name>
</gene>
<name>A0ABS8V5B5_DATST</name>
<proteinExistence type="predicted"/>
<sequence length="224" mass="25506">MAKPSSTPAGDKEIRETFNIIDEQIERIKVGLERMMVVLEKMAKREELKVVAAAKSQSTFDHKEKMESKVSGPTSDHKDITLIYSSSVNSSKPLFTCTLPRSPETKTLPNMILDHPHFGYNEKRLNVNSLYSGTDERNNEIEAFEDLFLDVFYIDNESDVEALEAMHIGWLILDNESDMDAGKMLAELPSTLDNVNFFMGMKEKLEKLELDECEAFNVETKETK</sequence>